<proteinExistence type="predicted"/>
<evidence type="ECO:0000313" key="3">
    <source>
        <dbReference type="Proteomes" id="UP001054837"/>
    </source>
</evidence>
<gene>
    <name evidence="1" type="ORF">CDAR_502471</name>
    <name evidence="2" type="ORF">CDAR_502561</name>
</gene>
<evidence type="ECO:0000313" key="2">
    <source>
        <dbReference type="EMBL" id="GIY72072.1"/>
    </source>
</evidence>
<evidence type="ECO:0000313" key="1">
    <source>
        <dbReference type="EMBL" id="GIY72059.1"/>
    </source>
</evidence>
<reference evidence="1 3" key="1">
    <citation type="submission" date="2021-06" db="EMBL/GenBank/DDBJ databases">
        <title>Caerostris darwini draft genome.</title>
        <authorList>
            <person name="Kono N."/>
            <person name="Arakawa K."/>
        </authorList>
    </citation>
    <scope>NUCLEOTIDE SEQUENCE [LARGE SCALE GENOMIC DNA]</scope>
</reference>
<accession>A0AAV4VQM2</accession>
<dbReference type="AlphaFoldDB" id="A0AAV4VQM2"/>
<comment type="caution">
    <text evidence="1">The sequence shown here is derived from an EMBL/GenBank/DDBJ whole genome shotgun (WGS) entry which is preliminary data.</text>
</comment>
<keyword evidence="3" id="KW-1185">Reference proteome</keyword>
<dbReference type="EMBL" id="BPLQ01013440">
    <property type="protein sequence ID" value="GIY72072.1"/>
    <property type="molecule type" value="Genomic_DNA"/>
</dbReference>
<dbReference type="EMBL" id="BPLQ01013440">
    <property type="protein sequence ID" value="GIY72059.1"/>
    <property type="molecule type" value="Genomic_DNA"/>
</dbReference>
<protein>
    <submittedName>
        <fullName evidence="1">Uncharacterized protein</fullName>
    </submittedName>
</protein>
<organism evidence="1 3">
    <name type="scientific">Caerostris darwini</name>
    <dbReference type="NCBI Taxonomy" id="1538125"/>
    <lineage>
        <taxon>Eukaryota</taxon>
        <taxon>Metazoa</taxon>
        <taxon>Ecdysozoa</taxon>
        <taxon>Arthropoda</taxon>
        <taxon>Chelicerata</taxon>
        <taxon>Arachnida</taxon>
        <taxon>Araneae</taxon>
        <taxon>Araneomorphae</taxon>
        <taxon>Entelegynae</taxon>
        <taxon>Araneoidea</taxon>
        <taxon>Araneidae</taxon>
        <taxon>Caerostris</taxon>
    </lineage>
</organism>
<name>A0AAV4VQM2_9ARAC</name>
<dbReference type="Proteomes" id="UP001054837">
    <property type="component" value="Unassembled WGS sequence"/>
</dbReference>
<sequence>MPFSTDTNFFLKKTQLVFPFQHDDRMKFTRLVTNNSSSFFCSRKFCRPILTERVWPGSMTAQTVGELDCAKSFLWKSGGVYFSGNNYLPWREWIEELCFFIPSIS</sequence>